<sequence>MSKIHPTAVIGAGVELGENVSIGPNTIILGPAVIGDDCWIGPGCVIGTPPEITGATHNGDWDSAASEFTGVRIGARTVVRELTTIHQGSYRPTTIGSDCWLLNRVYVAHDSLIGDRVTLSAGVSLGGHFQVGAGANLGMNVAGHQRRLVGPGAMVGMGAAITRDVPPFAKAFGNPVRLRGVNSVGMSRSGVDDDAIATLTAAYAAGAVPAEVPATLAEAFAWWTAAEPARPLVGVAQPV</sequence>
<keyword evidence="1" id="KW-0444">Lipid biosynthesis</keyword>
<protein>
    <submittedName>
        <fullName evidence="7">UDP-N-acetylglucosamine acyltransferase</fullName>
    </submittedName>
</protein>
<keyword evidence="8" id="KW-1185">Reference proteome</keyword>
<dbReference type="InterPro" id="IPR011004">
    <property type="entry name" value="Trimer_LpxA-like_sf"/>
</dbReference>
<accession>A0ABT1ID43</accession>
<dbReference type="Pfam" id="PF00132">
    <property type="entry name" value="Hexapep"/>
    <property type="match status" value="1"/>
</dbReference>
<dbReference type="Pfam" id="PF13720">
    <property type="entry name" value="Acetyltransf_11"/>
    <property type="match status" value="1"/>
</dbReference>
<dbReference type="Gene3D" id="2.160.10.10">
    <property type="entry name" value="Hexapeptide repeat proteins"/>
    <property type="match status" value="1"/>
</dbReference>
<dbReference type="RefSeq" id="WP_253887510.1">
    <property type="nucleotide sequence ID" value="NZ_BAAAVB010000009.1"/>
</dbReference>
<evidence type="ECO:0000259" key="6">
    <source>
        <dbReference type="Pfam" id="PF13720"/>
    </source>
</evidence>
<dbReference type="PANTHER" id="PTHR43480">
    <property type="entry name" value="ACYL-[ACYL-CARRIER-PROTEIN]--UDP-N-ACETYLGLUCOSAMINE O-ACYLTRANSFERASE"/>
    <property type="match status" value="1"/>
</dbReference>
<evidence type="ECO:0000256" key="3">
    <source>
        <dbReference type="ARBA" id="ARBA00022679"/>
    </source>
</evidence>
<dbReference type="SUPFAM" id="SSF51161">
    <property type="entry name" value="Trimeric LpxA-like enzymes"/>
    <property type="match status" value="1"/>
</dbReference>
<proteinExistence type="predicted"/>
<evidence type="ECO:0000256" key="1">
    <source>
        <dbReference type="ARBA" id="ARBA00022516"/>
    </source>
</evidence>
<gene>
    <name evidence="7" type="ORF">LV75_003051</name>
</gene>
<evidence type="ECO:0000256" key="2">
    <source>
        <dbReference type="ARBA" id="ARBA00022556"/>
    </source>
</evidence>
<organism evidence="7 8">
    <name type="scientific">Actinokineospora diospyrosa</name>
    <dbReference type="NCBI Taxonomy" id="103728"/>
    <lineage>
        <taxon>Bacteria</taxon>
        <taxon>Bacillati</taxon>
        <taxon>Actinomycetota</taxon>
        <taxon>Actinomycetes</taxon>
        <taxon>Pseudonocardiales</taxon>
        <taxon>Pseudonocardiaceae</taxon>
        <taxon>Actinokineospora</taxon>
    </lineage>
</organism>
<evidence type="ECO:0000313" key="8">
    <source>
        <dbReference type="Proteomes" id="UP001205185"/>
    </source>
</evidence>
<evidence type="ECO:0000256" key="5">
    <source>
        <dbReference type="ARBA" id="ARBA00023315"/>
    </source>
</evidence>
<evidence type="ECO:0000313" key="7">
    <source>
        <dbReference type="EMBL" id="MCP2270550.1"/>
    </source>
</evidence>
<keyword evidence="4" id="KW-0443">Lipid metabolism</keyword>
<keyword evidence="5 7" id="KW-0012">Acyltransferase</keyword>
<dbReference type="EMBL" id="JAMTCO010000007">
    <property type="protein sequence ID" value="MCP2270550.1"/>
    <property type="molecule type" value="Genomic_DNA"/>
</dbReference>
<dbReference type="InterPro" id="IPR010137">
    <property type="entry name" value="Lipid_A_LpxA"/>
</dbReference>
<comment type="caution">
    <text evidence="7">The sequence shown here is derived from an EMBL/GenBank/DDBJ whole genome shotgun (WGS) entry which is preliminary data.</text>
</comment>
<name>A0ABT1ID43_9PSEU</name>
<keyword evidence="2" id="KW-0441">Lipid A biosynthesis</keyword>
<dbReference type="GO" id="GO:0016746">
    <property type="term" value="F:acyltransferase activity"/>
    <property type="evidence" value="ECO:0007669"/>
    <property type="project" value="UniProtKB-KW"/>
</dbReference>
<dbReference type="PANTHER" id="PTHR43480:SF1">
    <property type="entry name" value="ACYL-[ACYL-CARRIER-PROTEIN]--UDP-N-ACETYLGLUCOSAMINE O-ACYLTRANSFERASE, MITOCHONDRIAL-RELATED"/>
    <property type="match status" value="1"/>
</dbReference>
<dbReference type="Proteomes" id="UP001205185">
    <property type="component" value="Unassembled WGS sequence"/>
</dbReference>
<reference evidence="7 8" key="1">
    <citation type="submission" date="2022-06" db="EMBL/GenBank/DDBJ databases">
        <title>Genomic Encyclopedia of Archaeal and Bacterial Type Strains, Phase II (KMG-II): from individual species to whole genera.</title>
        <authorList>
            <person name="Goeker M."/>
        </authorList>
    </citation>
    <scope>NUCLEOTIDE SEQUENCE [LARGE SCALE GENOMIC DNA]</scope>
    <source>
        <strain evidence="7 8">DSM 44255</strain>
    </source>
</reference>
<keyword evidence="3" id="KW-0808">Transferase</keyword>
<dbReference type="InterPro" id="IPR001451">
    <property type="entry name" value="Hexapep"/>
</dbReference>
<dbReference type="InterPro" id="IPR029098">
    <property type="entry name" value="Acetyltransf_C"/>
</dbReference>
<feature type="domain" description="UDP N-acetylglucosamine O-acyltransferase C-terminal" evidence="6">
    <location>
        <begin position="164"/>
        <end position="204"/>
    </location>
</feature>
<evidence type="ECO:0000256" key="4">
    <source>
        <dbReference type="ARBA" id="ARBA00023098"/>
    </source>
</evidence>
<dbReference type="Pfam" id="PF14602">
    <property type="entry name" value="Hexapep_2"/>
    <property type="match status" value="1"/>
</dbReference>